<reference evidence="6" key="1">
    <citation type="journal article" date="2019" name="Int. J. Syst. Evol. Microbiol.">
        <title>The Global Catalogue of Microorganisms (GCM) 10K type strain sequencing project: providing services to taxonomists for standard genome sequencing and annotation.</title>
        <authorList>
            <consortium name="The Broad Institute Genomics Platform"/>
            <consortium name="The Broad Institute Genome Sequencing Center for Infectious Disease"/>
            <person name="Wu L."/>
            <person name="Ma J."/>
        </authorList>
    </citation>
    <scope>NUCLEOTIDE SEQUENCE [LARGE SCALE GENOMIC DNA]</scope>
    <source>
        <strain evidence="6">CGMCC 1.12286</strain>
    </source>
</reference>
<dbReference type="CDD" id="cd07103">
    <property type="entry name" value="ALDH_F5_SSADH_GabD"/>
    <property type="match status" value="1"/>
</dbReference>
<evidence type="ECO:0000256" key="3">
    <source>
        <dbReference type="RuleBase" id="RU003345"/>
    </source>
</evidence>
<dbReference type="InterPro" id="IPR016162">
    <property type="entry name" value="Ald_DH_N"/>
</dbReference>
<evidence type="ECO:0000256" key="2">
    <source>
        <dbReference type="PROSITE-ProRule" id="PRU10007"/>
    </source>
</evidence>
<evidence type="ECO:0000313" key="6">
    <source>
        <dbReference type="Proteomes" id="UP001597079"/>
    </source>
</evidence>
<comment type="similarity">
    <text evidence="3">Belongs to the aldehyde dehydrogenase family.</text>
</comment>
<proteinExistence type="inferred from homology"/>
<gene>
    <name evidence="5" type="ORF">ACFSB2_21340</name>
</gene>
<dbReference type="PROSITE" id="PS00070">
    <property type="entry name" value="ALDEHYDE_DEHYDR_CYS"/>
    <property type="match status" value="1"/>
</dbReference>
<dbReference type="InterPro" id="IPR016161">
    <property type="entry name" value="Ald_DH/histidinol_DH"/>
</dbReference>
<dbReference type="GO" id="GO:0016491">
    <property type="term" value="F:oxidoreductase activity"/>
    <property type="evidence" value="ECO:0007669"/>
    <property type="project" value="UniProtKB-KW"/>
</dbReference>
<dbReference type="RefSeq" id="WP_377945135.1">
    <property type="nucleotide sequence ID" value="NZ_JBHUCX010000089.1"/>
</dbReference>
<keyword evidence="6" id="KW-1185">Reference proteome</keyword>
<keyword evidence="1 3" id="KW-0560">Oxidoreductase</keyword>
<feature type="domain" description="Aldehyde dehydrogenase" evidence="4">
    <location>
        <begin position="17"/>
        <end position="477"/>
    </location>
</feature>
<evidence type="ECO:0000259" key="4">
    <source>
        <dbReference type="Pfam" id="PF00171"/>
    </source>
</evidence>
<dbReference type="SUPFAM" id="SSF53720">
    <property type="entry name" value="ALDH-like"/>
    <property type="match status" value="1"/>
</dbReference>
<evidence type="ECO:0000256" key="1">
    <source>
        <dbReference type="ARBA" id="ARBA00023002"/>
    </source>
</evidence>
<dbReference type="InterPro" id="IPR016163">
    <property type="entry name" value="Ald_DH_C"/>
</dbReference>
<dbReference type="Gene3D" id="3.40.309.10">
    <property type="entry name" value="Aldehyde Dehydrogenase, Chain A, domain 2"/>
    <property type="match status" value="1"/>
</dbReference>
<name>A0ABW4JLG1_9BACL</name>
<sequence>MAELYNDHKSMYIDGVWRASNHQDLLDVINPATGSAIAELSYGGVDEAMEAVEAAARAFGAWKLTTARTRADMLLEASRMLLKRAEEIGYVLAVESGKRLAEAVGEIKFAAEYFRWFAEEARRPEGAYIPNEVQNKRHWTRAQPAGVALCLTPWNFPVSIQARKLAPALAAGCTVVARPSQKAPLSVIEVFKCLEEAGFPHGVVNLIHGPAVSTTEAMMGHPAVRVVSFTGSTAVGQSLVKSSARQLQRLALELGGNAPFIVFDDADVEKAVEGAMVAKFRNNGQSCIAANRIYVHDSVYEEFVTRWAATVSRMKLADPVTNPQSDLGPVIDDKARQQLRVLADEAIAGGARPIHPKLQHPDDGFYLSPLLLENVPPDTTFARAELFGPMSPIFRFSDEDEVIKLANDTDMGLAAYVYTNHAGRGARMTEALEYGIVGWNNALPSVAFAPMGGWKQSGLGREGARIGMEEFQEVKYVSQEL</sequence>
<dbReference type="InterPro" id="IPR015590">
    <property type="entry name" value="Aldehyde_DH_dom"/>
</dbReference>
<dbReference type="InterPro" id="IPR050740">
    <property type="entry name" value="Aldehyde_DH_Superfamily"/>
</dbReference>
<comment type="caution">
    <text evidence="5">The sequence shown here is derived from an EMBL/GenBank/DDBJ whole genome shotgun (WGS) entry which is preliminary data.</text>
</comment>
<feature type="active site" evidence="2">
    <location>
        <position position="253"/>
    </location>
</feature>
<dbReference type="InterPro" id="IPR016160">
    <property type="entry name" value="Ald_DH_CS_CYS"/>
</dbReference>
<dbReference type="PANTHER" id="PTHR43353:SF5">
    <property type="entry name" value="SUCCINATE-SEMIALDEHYDE DEHYDROGENASE, MITOCHONDRIAL"/>
    <property type="match status" value="1"/>
</dbReference>
<dbReference type="Gene3D" id="3.40.605.10">
    <property type="entry name" value="Aldehyde Dehydrogenase, Chain A, domain 1"/>
    <property type="match status" value="1"/>
</dbReference>
<dbReference type="Proteomes" id="UP001597079">
    <property type="component" value="Unassembled WGS sequence"/>
</dbReference>
<organism evidence="5 6">
    <name type="scientific">Alicyclobacillus fodiniaquatilis</name>
    <dbReference type="NCBI Taxonomy" id="1661150"/>
    <lineage>
        <taxon>Bacteria</taxon>
        <taxon>Bacillati</taxon>
        <taxon>Bacillota</taxon>
        <taxon>Bacilli</taxon>
        <taxon>Bacillales</taxon>
        <taxon>Alicyclobacillaceae</taxon>
        <taxon>Alicyclobacillus</taxon>
    </lineage>
</organism>
<dbReference type="PANTHER" id="PTHR43353">
    <property type="entry name" value="SUCCINATE-SEMIALDEHYDE DEHYDROGENASE, MITOCHONDRIAL"/>
    <property type="match status" value="1"/>
</dbReference>
<dbReference type="PROSITE" id="PS00687">
    <property type="entry name" value="ALDEHYDE_DEHYDR_GLU"/>
    <property type="match status" value="1"/>
</dbReference>
<evidence type="ECO:0000313" key="5">
    <source>
        <dbReference type="EMBL" id="MFD1677221.1"/>
    </source>
</evidence>
<protein>
    <submittedName>
        <fullName evidence="5">NAD-dependent succinate-semialdehyde dehydrogenase</fullName>
        <ecNumber evidence="5">1.2.1.-</ecNumber>
    </submittedName>
</protein>
<dbReference type="EMBL" id="JBHUCX010000089">
    <property type="protein sequence ID" value="MFD1677221.1"/>
    <property type="molecule type" value="Genomic_DNA"/>
</dbReference>
<dbReference type="EC" id="1.2.1.-" evidence="5"/>
<dbReference type="Pfam" id="PF00171">
    <property type="entry name" value="Aldedh"/>
    <property type="match status" value="1"/>
</dbReference>
<dbReference type="InterPro" id="IPR029510">
    <property type="entry name" value="Ald_DH_CS_GLU"/>
</dbReference>
<accession>A0ABW4JLG1</accession>